<evidence type="ECO:0000313" key="1">
    <source>
        <dbReference type="EMBL" id="CUN00942.1"/>
    </source>
</evidence>
<organism evidence="1 2">
    <name type="scientific">Anaerostipes hadrus</name>
    <dbReference type="NCBI Taxonomy" id="649756"/>
    <lineage>
        <taxon>Bacteria</taxon>
        <taxon>Bacillati</taxon>
        <taxon>Bacillota</taxon>
        <taxon>Clostridia</taxon>
        <taxon>Lachnospirales</taxon>
        <taxon>Lachnospiraceae</taxon>
        <taxon>Anaerostipes</taxon>
    </lineage>
</organism>
<gene>
    <name evidence="1" type="ORF">ERS852571_01950</name>
</gene>
<dbReference type="EMBL" id="CYXY01000011">
    <property type="protein sequence ID" value="CUN00942.1"/>
    <property type="molecule type" value="Genomic_DNA"/>
</dbReference>
<sequence>MLNMWIPKERIPIQVLLYSFRAVLNMWIPKDQNILAVCKNKKTSKRIAIAKSAMWQKIDKDMILHQFDISEIFVFG</sequence>
<evidence type="ECO:0000313" key="2">
    <source>
        <dbReference type="Proteomes" id="UP000095553"/>
    </source>
</evidence>
<dbReference type="RefSeq" id="WP_172678112.1">
    <property type="nucleotide sequence ID" value="NZ_CYXY01000011.1"/>
</dbReference>
<accession>A0A173TDW6</accession>
<name>A0A173TDW6_ANAHA</name>
<protein>
    <submittedName>
        <fullName evidence="1">Uncharacterized protein</fullName>
    </submittedName>
</protein>
<dbReference type="AlphaFoldDB" id="A0A173TDW6"/>
<reference evidence="1 2" key="1">
    <citation type="submission" date="2015-09" db="EMBL/GenBank/DDBJ databases">
        <authorList>
            <consortium name="Pathogen Informatics"/>
        </authorList>
    </citation>
    <scope>NUCLEOTIDE SEQUENCE [LARGE SCALE GENOMIC DNA]</scope>
    <source>
        <strain evidence="1 2">2789STDY5834959</strain>
    </source>
</reference>
<dbReference type="Proteomes" id="UP000095553">
    <property type="component" value="Unassembled WGS sequence"/>
</dbReference>
<proteinExistence type="predicted"/>